<organism evidence="2 3">
    <name type="scientific">Candidatus Faecenecus gallistercoris</name>
    <dbReference type="NCBI Taxonomy" id="2840793"/>
    <lineage>
        <taxon>Bacteria</taxon>
        <taxon>Bacillati</taxon>
        <taxon>Bacillota</taxon>
        <taxon>Bacillota incertae sedis</taxon>
        <taxon>Candidatus Faecenecus</taxon>
    </lineage>
</organism>
<reference evidence="2" key="2">
    <citation type="journal article" date="2021" name="PeerJ">
        <title>Extensive microbial diversity within the chicken gut microbiome revealed by metagenomics and culture.</title>
        <authorList>
            <person name="Gilroy R."/>
            <person name="Ravi A."/>
            <person name="Getino M."/>
            <person name="Pursley I."/>
            <person name="Horton D.L."/>
            <person name="Alikhan N.F."/>
            <person name="Baker D."/>
            <person name="Gharbi K."/>
            <person name="Hall N."/>
            <person name="Watson M."/>
            <person name="Adriaenssens E.M."/>
            <person name="Foster-Nyarko E."/>
            <person name="Jarju S."/>
            <person name="Secka A."/>
            <person name="Antonio M."/>
            <person name="Oren A."/>
            <person name="Chaudhuri R.R."/>
            <person name="La Ragione R."/>
            <person name="Hildebrand F."/>
            <person name="Pallen M.J."/>
        </authorList>
    </citation>
    <scope>NUCLEOTIDE SEQUENCE</scope>
    <source>
        <strain evidence="2">CHK165-10780</strain>
    </source>
</reference>
<dbReference type="EMBL" id="DVFU01000056">
    <property type="protein sequence ID" value="HIQ64637.1"/>
    <property type="molecule type" value="Genomic_DNA"/>
</dbReference>
<dbReference type="InterPro" id="IPR002789">
    <property type="entry name" value="HerA_central"/>
</dbReference>
<evidence type="ECO:0000259" key="1">
    <source>
        <dbReference type="Pfam" id="PF01935"/>
    </source>
</evidence>
<dbReference type="Pfam" id="PF01935">
    <property type="entry name" value="DUF87"/>
    <property type="match status" value="1"/>
</dbReference>
<reference evidence="2" key="1">
    <citation type="submission" date="2020-10" db="EMBL/GenBank/DDBJ databases">
        <authorList>
            <person name="Gilroy R."/>
        </authorList>
    </citation>
    <scope>NUCLEOTIDE SEQUENCE</scope>
    <source>
        <strain evidence="2">CHK165-10780</strain>
    </source>
</reference>
<dbReference type="InterPro" id="IPR008571">
    <property type="entry name" value="HerA-like"/>
</dbReference>
<protein>
    <submittedName>
        <fullName evidence="2">DUF87 domain-containing protein</fullName>
    </submittedName>
</protein>
<comment type="caution">
    <text evidence="2">The sequence shown here is derived from an EMBL/GenBank/DDBJ whole genome shotgun (WGS) entry which is preliminary data.</text>
</comment>
<dbReference type="AlphaFoldDB" id="A0A9D0YYW8"/>
<dbReference type="InterPro" id="IPR027417">
    <property type="entry name" value="P-loop_NTPase"/>
</dbReference>
<dbReference type="PANTHER" id="PTHR42957:SF1">
    <property type="entry name" value="HELICASE MJ1565-RELATED"/>
    <property type="match status" value="1"/>
</dbReference>
<feature type="non-terminal residue" evidence="2">
    <location>
        <position position="422"/>
    </location>
</feature>
<dbReference type="PANTHER" id="PTHR42957">
    <property type="entry name" value="HELICASE MJ1565-RELATED"/>
    <property type="match status" value="1"/>
</dbReference>
<gene>
    <name evidence="2" type="ORF">IAC85_02745</name>
</gene>
<dbReference type="SUPFAM" id="SSF52540">
    <property type="entry name" value="P-loop containing nucleoside triphosphate hydrolases"/>
    <property type="match status" value="1"/>
</dbReference>
<accession>A0A9D0YYW8</accession>
<sequence>MFDKIVYISNEGANVKIKDGENLSTNIMNMHLVFEDDKKKILGEVDDIDDNVVKAHFLGELLPDRFIGGVIRKPDLNAKVRIITPEEMKLIVGDEKPSTMTLGASPLYDSCPIKVDINELFSNHMAIFGNSGSGKSCGVSRLIQNVFQTSGFIPFRSNFFIFDSSGEYRNAFQDINKINPNYNYKFYTTNYHEPNTEQLKVPLWLLTVDDLALLLSVTNHSQLPIIERMHKLVRIFNQGDVNATEYKNHIIAKAIMTVLYSNETSTSKRNDIFSIIGSCSTEQFNLEAELPGIGYTRKFRDCFLIDSEGNFTESVLLTKYVSEFIKPELDNFEPAKVVYYTLEDLEKALNFTLISEGWLRNENTYGDAVTIRVRLHSLITGDYAKFFACRTFMSEQQFIASLIMMPDGKHKAQIVNFNLDDV</sequence>
<dbReference type="Proteomes" id="UP000886725">
    <property type="component" value="Unassembled WGS sequence"/>
</dbReference>
<proteinExistence type="predicted"/>
<name>A0A9D0YYW8_9FIRM</name>
<feature type="domain" description="Helicase HerA central" evidence="1">
    <location>
        <begin position="109"/>
        <end position="267"/>
    </location>
</feature>
<evidence type="ECO:0000313" key="2">
    <source>
        <dbReference type="EMBL" id="HIQ64637.1"/>
    </source>
</evidence>
<evidence type="ECO:0000313" key="3">
    <source>
        <dbReference type="Proteomes" id="UP000886725"/>
    </source>
</evidence>
<dbReference type="Gene3D" id="3.40.50.300">
    <property type="entry name" value="P-loop containing nucleotide triphosphate hydrolases"/>
    <property type="match status" value="1"/>
</dbReference>